<dbReference type="RefSeq" id="WP_283430501.1">
    <property type="nucleotide sequence ID" value="NZ_FXUG01000001.1"/>
</dbReference>
<name>A0ABY1PRR3_9BACT</name>
<comment type="caution">
    <text evidence="8">The sequence shown here is derived from an EMBL/GenBank/DDBJ whole genome shotgun (WGS) entry which is preliminary data.</text>
</comment>
<dbReference type="InterPro" id="IPR013740">
    <property type="entry name" value="Redoxin"/>
</dbReference>
<feature type="compositionally biased region" description="Polar residues" evidence="5">
    <location>
        <begin position="25"/>
        <end position="43"/>
    </location>
</feature>
<feature type="signal peptide" evidence="6">
    <location>
        <begin position="1"/>
        <end position="24"/>
    </location>
</feature>
<evidence type="ECO:0000256" key="1">
    <source>
        <dbReference type="ARBA" id="ARBA00004196"/>
    </source>
</evidence>
<keyword evidence="3" id="KW-1015">Disulfide bond</keyword>
<keyword evidence="2" id="KW-0201">Cytochrome c-type biogenesis</keyword>
<sequence>MSWMYRFVSMFPVALFVCSSFGCSSQTSTPVEPDQESLNQESANRLAGSPSDSNQASQNLAAAHPQSSGGQSLQPIGGPGSNFGMPDSDRPVSQTAVPGTPGFKPPNVGASGPNSLDGQSSHAAPGQSDPASGLIPQALSPEGRQLRSNLTPPELIRFLGDIDQEMRALITGQSRIKDPGAIQAEVERVVQLKQTASQRLMDHPDASDAARVTGQRGFLQAMSHRASMGDVRAAEELQTFAEKHRDDENGDLRSDSRLVLIGFAIESLRNGKEDAAKRVLSLMKDVASNPQQVDVAMLMVMAQAKDALLQYEHVDEAGEIRQLILDHFGASNDPEVARMAAMIAASGFAAEDQDIQRLDQLRTDIVDPQPGTSNVTVDQWESAVNAVLEKTIDLLTIQFLAGVSLETEAVGRLDIAEATYQIMSDRIAQRQDSVGREARTALQAKANREAVIGQVFSPELPSVDGSPLNMRDYRGKVVLMPFWSSVFPDSLATLPNLEAIQARFPDDVAIVGMNLDLEGTDVQGFMKQNSLRFPSYRSVSDSQAAVANEVAYRFGAVSLLFVAVIDQDGKVIEVDFSGRDLSEMVENQIR</sequence>
<feature type="compositionally biased region" description="Polar residues" evidence="5">
    <location>
        <begin position="112"/>
        <end position="122"/>
    </location>
</feature>
<dbReference type="CDD" id="cd02966">
    <property type="entry name" value="TlpA_like_family"/>
    <property type="match status" value="1"/>
</dbReference>
<dbReference type="Pfam" id="PF08534">
    <property type="entry name" value="Redoxin"/>
    <property type="match status" value="1"/>
</dbReference>
<proteinExistence type="predicted"/>
<dbReference type="PANTHER" id="PTHR42852:SF6">
    <property type="entry name" value="THIOL:DISULFIDE INTERCHANGE PROTEIN DSBE"/>
    <property type="match status" value="1"/>
</dbReference>
<dbReference type="Proteomes" id="UP001158067">
    <property type="component" value="Unassembled WGS sequence"/>
</dbReference>
<evidence type="ECO:0000256" key="6">
    <source>
        <dbReference type="SAM" id="SignalP"/>
    </source>
</evidence>
<organism evidence="8 9">
    <name type="scientific">Neorhodopirellula lusitana</name>
    <dbReference type="NCBI Taxonomy" id="445327"/>
    <lineage>
        <taxon>Bacteria</taxon>
        <taxon>Pseudomonadati</taxon>
        <taxon>Planctomycetota</taxon>
        <taxon>Planctomycetia</taxon>
        <taxon>Pirellulales</taxon>
        <taxon>Pirellulaceae</taxon>
        <taxon>Neorhodopirellula</taxon>
    </lineage>
</organism>
<feature type="compositionally biased region" description="Polar residues" evidence="5">
    <location>
        <begin position="50"/>
        <end position="74"/>
    </location>
</feature>
<dbReference type="PROSITE" id="PS51352">
    <property type="entry name" value="THIOREDOXIN_2"/>
    <property type="match status" value="1"/>
</dbReference>
<comment type="subcellular location">
    <subcellularLocation>
        <location evidence="1">Cell envelope</location>
    </subcellularLocation>
</comment>
<keyword evidence="9" id="KW-1185">Reference proteome</keyword>
<evidence type="ECO:0000313" key="8">
    <source>
        <dbReference type="EMBL" id="SMP39093.1"/>
    </source>
</evidence>
<evidence type="ECO:0000256" key="3">
    <source>
        <dbReference type="ARBA" id="ARBA00023157"/>
    </source>
</evidence>
<evidence type="ECO:0000256" key="4">
    <source>
        <dbReference type="ARBA" id="ARBA00023284"/>
    </source>
</evidence>
<dbReference type="InterPro" id="IPR036249">
    <property type="entry name" value="Thioredoxin-like_sf"/>
</dbReference>
<dbReference type="PROSITE" id="PS51257">
    <property type="entry name" value="PROKAR_LIPOPROTEIN"/>
    <property type="match status" value="1"/>
</dbReference>
<feature type="region of interest" description="Disordered" evidence="5">
    <location>
        <begin position="25"/>
        <end position="137"/>
    </location>
</feature>
<evidence type="ECO:0000256" key="2">
    <source>
        <dbReference type="ARBA" id="ARBA00022748"/>
    </source>
</evidence>
<protein>
    <submittedName>
        <fullName evidence="8">Thiol-disulfide isomerase or thioredoxin</fullName>
    </submittedName>
</protein>
<dbReference type="GO" id="GO:0016853">
    <property type="term" value="F:isomerase activity"/>
    <property type="evidence" value="ECO:0007669"/>
    <property type="project" value="UniProtKB-KW"/>
</dbReference>
<keyword evidence="6" id="KW-0732">Signal</keyword>
<dbReference type="InterPro" id="IPR050553">
    <property type="entry name" value="Thioredoxin_ResA/DsbE_sf"/>
</dbReference>
<dbReference type="Gene3D" id="3.40.30.10">
    <property type="entry name" value="Glutaredoxin"/>
    <property type="match status" value="1"/>
</dbReference>
<dbReference type="InterPro" id="IPR013766">
    <property type="entry name" value="Thioredoxin_domain"/>
</dbReference>
<keyword evidence="4" id="KW-0676">Redox-active center</keyword>
<accession>A0ABY1PRR3</accession>
<evidence type="ECO:0000313" key="9">
    <source>
        <dbReference type="Proteomes" id="UP001158067"/>
    </source>
</evidence>
<evidence type="ECO:0000256" key="5">
    <source>
        <dbReference type="SAM" id="MobiDB-lite"/>
    </source>
</evidence>
<dbReference type="PANTHER" id="PTHR42852">
    <property type="entry name" value="THIOL:DISULFIDE INTERCHANGE PROTEIN DSBE"/>
    <property type="match status" value="1"/>
</dbReference>
<dbReference type="EMBL" id="FXUG01000001">
    <property type="protein sequence ID" value="SMP39093.1"/>
    <property type="molecule type" value="Genomic_DNA"/>
</dbReference>
<feature type="chain" id="PRO_5046131519" evidence="6">
    <location>
        <begin position="25"/>
        <end position="590"/>
    </location>
</feature>
<keyword evidence="8" id="KW-0413">Isomerase</keyword>
<evidence type="ECO:0000259" key="7">
    <source>
        <dbReference type="PROSITE" id="PS51352"/>
    </source>
</evidence>
<gene>
    <name evidence="8" type="ORF">SAMN06265222_101249</name>
</gene>
<reference evidence="8 9" key="1">
    <citation type="submission" date="2017-05" db="EMBL/GenBank/DDBJ databases">
        <authorList>
            <person name="Varghese N."/>
            <person name="Submissions S."/>
        </authorList>
    </citation>
    <scope>NUCLEOTIDE SEQUENCE [LARGE SCALE GENOMIC DNA]</scope>
    <source>
        <strain evidence="8 9">DSM 25457</strain>
    </source>
</reference>
<dbReference type="SUPFAM" id="SSF52833">
    <property type="entry name" value="Thioredoxin-like"/>
    <property type="match status" value="1"/>
</dbReference>
<feature type="domain" description="Thioredoxin" evidence="7">
    <location>
        <begin position="449"/>
        <end position="590"/>
    </location>
</feature>